<proteinExistence type="predicted"/>
<keyword evidence="1 6" id="KW-0489">Methyltransferase</keyword>
<keyword evidence="7" id="KW-1185">Reference proteome</keyword>
<reference evidence="6 7" key="1">
    <citation type="submission" date="2016-02" db="EMBL/GenBank/DDBJ databases">
        <title>Genome sequence of Halalkalicoccus paucihalophilus DSM 24557.</title>
        <authorList>
            <person name="Poehlein A."/>
            <person name="Daniel R."/>
        </authorList>
    </citation>
    <scope>NUCLEOTIDE SEQUENCE [LARGE SCALE GENOMIC DNA]</scope>
    <source>
        <strain evidence="6 7">DSM 24557</strain>
    </source>
</reference>
<dbReference type="Pfam" id="PF13649">
    <property type="entry name" value="Methyltransf_25"/>
    <property type="match status" value="1"/>
</dbReference>
<dbReference type="PANTHER" id="PTHR43464:SF19">
    <property type="entry name" value="UBIQUINONE BIOSYNTHESIS O-METHYLTRANSFERASE, MITOCHONDRIAL"/>
    <property type="match status" value="1"/>
</dbReference>
<dbReference type="OrthoDB" id="147504at2157"/>
<dbReference type="AlphaFoldDB" id="A0A151AF76"/>
<dbReference type="GO" id="GO:0008168">
    <property type="term" value="F:methyltransferase activity"/>
    <property type="evidence" value="ECO:0007669"/>
    <property type="project" value="UniProtKB-KW"/>
</dbReference>
<dbReference type="SUPFAM" id="SSF53335">
    <property type="entry name" value="S-adenosyl-L-methionine-dependent methyltransferases"/>
    <property type="match status" value="1"/>
</dbReference>
<dbReference type="EMBL" id="LTAZ01000004">
    <property type="protein sequence ID" value="KYH26194.1"/>
    <property type="molecule type" value="Genomic_DNA"/>
</dbReference>
<dbReference type="RefSeq" id="WP_066380725.1">
    <property type="nucleotide sequence ID" value="NZ_LTAZ01000004.1"/>
</dbReference>
<name>A0A151AF76_9EURY</name>
<sequence>MTDDERAHWNERYREREPPTEPSDLLREWIDDLPEGRALDVATGGGRNAIFLAGHDYAVDAIDVSEEGLGIARERAEDRGLSERIEFVRSDVEDHDFPAAVYDVIVVSHYYSLNALPGFKRALAPGGVLLYEHRLHPPGDGSHTFRFRPNDLLRATLDLRVVRYEEPMEITEDATDIRLVARKD</sequence>
<dbReference type="GO" id="GO:0032259">
    <property type="term" value="P:methylation"/>
    <property type="evidence" value="ECO:0007669"/>
    <property type="project" value="UniProtKB-KW"/>
</dbReference>
<evidence type="ECO:0000259" key="5">
    <source>
        <dbReference type="Pfam" id="PF13649"/>
    </source>
</evidence>
<dbReference type="PANTHER" id="PTHR43464">
    <property type="entry name" value="METHYLTRANSFERASE"/>
    <property type="match status" value="1"/>
</dbReference>
<dbReference type="InterPro" id="IPR029063">
    <property type="entry name" value="SAM-dependent_MTases_sf"/>
</dbReference>
<dbReference type="Gene3D" id="3.40.50.150">
    <property type="entry name" value="Vaccinia Virus protein VP39"/>
    <property type="match status" value="1"/>
</dbReference>
<evidence type="ECO:0000256" key="3">
    <source>
        <dbReference type="ARBA" id="ARBA00022691"/>
    </source>
</evidence>
<evidence type="ECO:0000256" key="4">
    <source>
        <dbReference type="SAM" id="MobiDB-lite"/>
    </source>
</evidence>
<accession>A0A151AF76</accession>
<keyword evidence="2 6" id="KW-0808">Transferase</keyword>
<dbReference type="CDD" id="cd02440">
    <property type="entry name" value="AdoMet_MTases"/>
    <property type="match status" value="1"/>
</dbReference>
<dbReference type="Proteomes" id="UP000075321">
    <property type="component" value="Unassembled WGS sequence"/>
</dbReference>
<comment type="caution">
    <text evidence="6">The sequence shown here is derived from an EMBL/GenBank/DDBJ whole genome shotgun (WGS) entry which is preliminary data.</text>
</comment>
<feature type="domain" description="Methyltransferase" evidence="5">
    <location>
        <begin position="39"/>
        <end position="127"/>
    </location>
</feature>
<keyword evidence="6" id="KW-0687">Ribonucleoprotein</keyword>
<organism evidence="6 7">
    <name type="scientific">Halalkalicoccus paucihalophilus</name>
    <dbReference type="NCBI Taxonomy" id="1008153"/>
    <lineage>
        <taxon>Archaea</taxon>
        <taxon>Methanobacteriati</taxon>
        <taxon>Methanobacteriota</taxon>
        <taxon>Stenosarchaea group</taxon>
        <taxon>Halobacteria</taxon>
        <taxon>Halobacteriales</taxon>
        <taxon>Halococcaceae</taxon>
        <taxon>Halalkalicoccus</taxon>
    </lineage>
</organism>
<keyword evidence="6" id="KW-0689">Ribosomal protein</keyword>
<evidence type="ECO:0000256" key="2">
    <source>
        <dbReference type="ARBA" id="ARBA00022679"/>
    </source>
</evidence>
<feature type="region of interest" description="Disordered" evidence="4">
    <location>
        <begin position="1"/>
        <end position="23"/>
    </location>
</feature>
<keyword evidence="3" id="KW-0949">S-adenosyl-L-methionine</keyword>
<dbReference type="GO" id="GO:0005840">
    <property type="term" value="C:ribosome"/>
    <property type="evidence" value="ECO:0007669"/>
    <property type="project" value="UniProtKB-KW"/>
</dbReference>
<dbReference type="InterPro" id="IPR041698">
    <property type="entry name" value="Methyltransf_25"/>
</dbReference>
<protein>
    <submittedName>
        <fullName evidence="6">50S ribosomal protein L3 glutamine methyltransferase</fullName>
        <ecNumber evidence="6">2.1.1.298</ecNumber>
    </submittedName>
</protein>
<dbReference type="PATRIC" id="fig|1008153.3.peg.1297"/>
<gene>
    <name evidence="6" type="primary">prmB</name>
    <name evidence="6" type="ORF">HAPAU_12890</name>
</gene>
<evidence type="ECO:0000313" key="6">
    <source>
        <dbReference type="EMBL" id="KYH26194.1"/>
    </source>
</evidence>
<evidence type="ECO:0000256" key="1">
    <source>
        <dbReference type="ARBA" id="ARBA00022603"/>
    </source>
</evidence>
<evidence type="ECO:0000313" key="7">
    <source>
        <dbReference type="Proteomes" id="UP000075321"/>
    </source>
</evidence>
<dbReference type="EC" id="2.1.1.298" evidence="6"/>